<dbReference type="InterPro" id="IPR026954">
    <property type="entry name" value="PknH-like_Extracell"/>
</dbReference>
<feature type="transmembrane region" description="Helical" evidence="2">
    <location>
        <begin position="118"/>
        <end position="141"/>
    </location>
</feature>
<feature type="region of interest" description="Disordered" evidence="1">
    <location>
        <begin position="193"/>
        <end position="212"/>
    </location>
</feature>
<feature type="domain" description="PknH-like extracellular" evidence="4">
    <location>
        <begin position="175"/>
        <end position="368"/>
    </location>
</feature>
<evidence type="ECO:0000256" key="1">
    <source>
        <dbReference type="SAM" id="MobiDB-lite"/>
    </source>
</evidence>
<keyword evidence="2" id="KW-0472">Membrane</keyword>
<feature type="region of interest" description="Disordered" evidence="1">
    <location>
        <begin position="1"/>
        <end position="75"/>
    </location>
</feature>
<keyword evidence="2" id="KW-0812">Transmembrane</keyword>
<keyword evidence="2" id="KW-1133">Transmembrane helix</keyword>
<sequence>MTAVPRGARRWFGAGRRTTVAAGSERKEVATNPQDPFGHSPFSYEALSYDPLGRVHPTAPPPGQPVGRPLPPPSPPTNTFATLSLVFAFVFAPAGAVFGHLGLAQIRRTGELGRDRALIGLSVSYAVIVLTVVALTGWVTLNTLHASTTRRAAPPATTAAPVTTTEAPPAPKMAPDEVIKLLPQLETLKSLASDQNLQPGQTWDRPANSDQDATIDRPQCWGSMIPGAPEAYALDAILRYRGEAFSDTQSLLKSIQITQVVIAFRDSSNARSQVATLVDGWRECGGASVTLTARGGPTYTVSLSPPADAGNGITTMDLAPKGLKVRFVRAAAAKANVVVDLQVVSLGTTDASAPRQIAVSIANYILNKIPD</sequence>
<evidence type="ECO:0000256" key="2">
    <source>
        <dbReference type="SAM" id="Phobius"/>
    </source>
</evidence>
<feature type="compositionally biased region" description="Pro residues" evidence="1">
    <location>
        <begin position="58"/>
        <end position="75"/>
    </location>
</feature>
<keyword evidence="6" id="KW-1185">Reference proteome</keyword>
<dbReference type="Pfam" id="PF14032">
    <property type="entry name" value="PknH_C"/>
    <property type="match status" value="1"/>
</dbReference>
<organism evidence="5 6">
    <name type="scientific">Mycobacterium simiae</name>
    <name type="common">Mycobacterium habana</name>
    <dbReference type="NCBI Taxonomy" id="1784"/>
    <lineage>
        <taxon>Bacteria</taxon>
        <taxon>Bacillati</taxon>
        <taxon>Actinomycetota</taxon>
        <taxon>Actinomycetes</taxon>
        <taxon>Mycobacteriales</taxon>
        <taxon>Mycobacteriaceae</taxon>
        <taxon>Mycobacterium</taxon>
        <taxon>Mycobacterium simiae complex</taxon>
    </lineage>
</organism>
<proteinExistence type="predicted"/>
<name>A0A1X0Y9Q3_MYCSI</name>
<dbReference type="EMBL" id="MZZM01000014">
    <property type="protein sequence ID" value="ORJ61898.1"/>
    <property type="molecule type" value="Genomic_DNA"/>
</dbReference>
<feature type="region of interest" description="Disordered" evidence="1">
    <location>
        <begin position="149"/>
        <end position="173"/>
    </location>
</feature>
<dbReference type="InterPro" id="IPR025241">
    <property type="entry name" value="DUF4190"/>
</dbReference>
<comment type="caution">
    <text evidence="5">The sequence shown here is derived from an EMBL/GenBank/DDBJ whole genome shotgun (WGS) entry which is preliminary data.</text>
</comment>
<dbReference type="Proteomes" id="UP000193040">
    <property type="component" value="Unassembled WGS sequence"/>
</dbReference>
<feature type="compositionally biased region" description="Low complexity" evidence="1">
    <location>
        <begin position="149"/>
        <end position="167"/>
    </location>
</feature>
<dbReference type="InterPro" id="IPR038232">
    <property type="entry name" value="PknH-like_Extracell_sf"/>
</dbReference>
<feature type="domain" description="DUF4190" evidence="3">
    <location>
        <begin position="83"/>
        <end position="134"/>
    </location>
</feature>
<dbReference type="Pfam" id="PF13828">
    <property type="entry name" value="DUF4190"/>
    <property type="match status" value="1"/>
</dbReference>
<gene>
    <name evidence="5" type="ORF">B5M45_09260</name>
</gene>
<feature type="transmembrane region" description="Helical" evidence="2">
    <location>
        <begin position="80"/>
        <end position="106"/>
    </location>
</feature>
<evidence type="ECO:0000313" key="5">
    <source>
        <dbReference type="EMBL" id="ORJ61898.1"/>
    </source>
</evidence>
<evidence type="ECO:0000259" key="4">
    <source>
        <dbReference type="Pfam" id="PF14032"/>
    </source>
</evidence>
<evidence type="ECO:0000313" key="6">
    <source>
        <dbReference type="Proteomes" id="UP000193040"/>
    </source>
</evidence>
<dbReference type="Gene3D" id="3.40.1000.70">
    <property type="entry name" value="PknH-like extracellular domain"/>
    <property type="match status" value="1"/>
</dbReference>
<accession>A0A1X0Y9Q3</accession>
<reference evidence="5 6" key="1">
    <citation type="submission" date="2017-03" db="EMBL/GenBank/DDBJ databases">
        <title>Genomic insights into Mycobacterium simiae human colonization.</title>
        <authorList>
            <person name="Steffani J.L."/>
            <person name="Brunck M.E."/>
            <person name="Cruz E."/>
            <person name="Montiel R."/>
            <person name="Barona F."/>
        </authorList>
    </citation>
    <scope>NUCLEOTIDE SEQUENCE [LARGE SCALE GENOMIC DNA]</scope>
    <source>
        <strain evidence="5 6">MsiGto</strain>
    </source>
</reference>
<evidence type="ECO:0000259" key="3">
    <source>
        <dbReference type="Pfam" id="PF13828"/>
    </source>
</evidence>
<dbReference type="AlphaFoldDB" id="A0A1X0Y9Q3"/>
<protein>
    <submittedName>
        <fullName evidence="5">Nuclease PIN</fullName>
    </submittedName>
</protein>